<dbReference type="EMBL" id="GBRH01239703">
    <property type="protein sequence ID" value="JAD58192.1"/>
    <property type="molecule type" value="Transcribed_RNA"/>
</dbReference>
<reference evidence="1" key="1">
    <citation type="submission" date="2014-09" db="EMBL/GenBank/DDBJ databases">
        <authorList>
            <person name="Magalhaes I.L.F."/>
            <person name="Oliveira U."/>
            <person name="Santos F.R."/>
            <person name="Vidigal T.H.D.A."/>
            <person name="Brescovit A.D."/>
            <person name="Santos A.J."/>
        </authorList>
    </citation>
    <scope>NUCLEOTIDE SEQUENCE</scope>
    <source>
        <tissue evidence="1">Shoot tissue taken approximately 20 cm above the soil surface</tissue>
    </source>
</reference>
<sequence>MSRNSFRFWKGMALIQAGEFGGSRAMVGHWSRSMASWIFFMAPKS</sequence>
<name>A0A0A9BFX4_ARUDO</name>
<proteinExistence type="predicted"/>
<organism evidence="1">
    <name type="scientific">Arundo donax</name>
    <name type="common">Giant reed</name>
    <name type="synonym">Donax arundinaceus</name>
    <dbReference type="NCBI Taxonomy" id="35708"/>
    <lineage>
        <taxon>Eukaryota</taxon>
        <taxon>Viridiplantae</taxon>
        <taxon>Streptophyta</taxon>
        <taxon>Embryophyta</taxon>
        <taxon>Tracheophyta</taxon>
        <taxon>Spermatophyta</taxon>
        <taxon>Magnoliopsida</taxon>
        <taxon>Liliopsida</taxon>
        <taxon>Poales</taxon>
        <taxon>Poaceae</taxon>
        <taxon>PACMAD clade</taxon>
        <taxon>Arundinoideae</taxon>
        <taxon>Arundineae</taxon>
        <taxon>Arundo</taxon>
    </lineage>
</organism>
<reference evidence="1" key="2">
    <citation type="journal article" date="2015" name="Data Brief">
        <title>Shoot transcriptome of the giant reed, Arundo donax.</title>
        <authorList>
            <person name="Barrero R.A."/>
            <person name="Guerrero F.D."/>
            <person name="Moolhuijzen P."/>
            <person name="Goolsby J.A."/>
            <person name="Tidwell J."/>
            <person name="Bellgard S.E."/>
            <person name="Bellgard M.I."/>
        </authorList>
    </citation>
    <scope>NUCLEOTIDE SEQUENCE</scope>
    <source>
        <tissue evidence="1">Shoot tissue taken approximately 20 cm above the soil surface</tissue>
    </source>
</reference>
<accession>A0A0A9BFX4</accession>
<dbReference type="AlphaFoldDB" id="A0A0A9BFX4"/>
<evidence type="ECO:0000313" key="1">
    <source>
        <dbReference type="EMBL" id="JAD58192.1"/>
    </source>
</evidence>
<protein>
    <submittedName>
        <fullName evidence="1">Uncharacterized protein</fullName>
    </submittedName>
</protein>